<accession>A0A8T4HDU9</accession>
<reference evidence="1" key="1">
    <citation type="submission" date="2021-03" db="EMBL/GenBank/DDBJ databases">
        <authorList>
            <person name="Lu T."/>
            <person name="Wang Q."/>
            <person name="Han X."/>
        </authorList>
    </citation>
    <scope>NUCLEOTIDE SEQUENCE</scope>
    <source>
        <strain evidence="1">WQ 2009</strain>
    </source>
</reference>
<organism evidence="1 2">
    <name type="scientific">Rhinopithecimicrobium faecis</name>
    <dbReference type="NCBI Taxonomy" id="2820698"/>
    <lineage>
        <taxon>Bacteria</taxon>
        <taxon>Pseudomonadati</taxon>
        <taxon>Bacteroidota</taxon>
        <taxon>Sphingobacteriia</taxon>
        <taxon>Sphingobacteriales</taxon>
        <taxon>Sphingobacteriaceae</taxon>
        <taxon>Rhinopithecimicrobium</taxon>
    </lineage>
</organism>
<evidence type="ECO:0000313" key="2">
    <source>
        <dbReference type="Proteomes" id="UP000679691"/>
    </source>
</evidence>
<sequence length="140" mass="16024">MIHKNINNLTSLWLTAAKPFHAFMEIKTFNRVAINFSDWPNRLWEEPQIAISDGAAIKEVLLNSATELLFSKWISLENDEHSLADKLGLTLKSTQIGMSLSLQEYTNNTQTSKLSFMKIVSVEHATLWENIFKQCFNYSA</sequence>
<dbReference type="AlphaFoldDB" id="A0A8T4HDU9"/>
<dbReference type="RefSeq" id="WP_353547034.1">
    <property type="nucleotide sequence ID" value="NZ_JAGKSB010000008.1"/>
</dbReference>
<name>A0A8T4HDU9_9SPHI</name>
<dbReference type="Proteomes" id="UP000679691">
    <property type="component" value="Unassembled WGS sequence"/>
</dbReference>
<dbReference type="EMBL" id="JAGKSB010000008">
    <property type="protein sequence ID" value="MBP3943537.1"/>
    <property type="molecule type" value="Genomic_DNA"/>
</dbReference>
<evidence type="ECO:0000313" key="1">
    <source>
        <dbReference type="EMBL" id="MBP3943537.1"/>
    </source>
</evidence>
<protein>
    <submittedName>
        <fullName evidence="1">Uncharacterized protein</fullName>
    </submittedName>
</protein>
<keyword evidence="2" id="KW-1185">Reference proteome</keyword>
<comment type="caution">
    <text evidence="1">The sequence shown here is derived from an EMBL/GenBank/DDBJ whole genome shotgun (WGS) entry which is preliminary data.</text>
</comment>
<proteinExistence type="predicted"/>
<gene>
    <name evidence="1" type="ORF">J5U18_08180</name>
</gene>